<dbReference type="PANTHER" id="PTHR43833">
    <property type="entry name" value="POTASSIUM CHANNEL PROTEIN 2-RELATED-RELATED"/>
    <property type="match status" value="1"/>
</dbReference>
<keyword evidence="1" id="KW-0812">Transmembrane</keyword>
<dbReference type="AlphaFoldDB" id="A0A975GRL3"/>
<dbReference type="Gene3D" id="1.10.287.70">
    <property type="match status" value="1"/>
</dbReference>
<evidence type="ECO:0000313" key="4">
    <source>
        <dbReference type="Proteomes" id="UP000663722"/>
    </source>
</evidence>
<protein>
    <submittedName>
        <fullName evidence="3">Ion channel domain-containing protein</fullName>
    </submittedName>
</protein>
<name>A0A975GRL3_9BACT</name>
<organism evidence="3 4">
    <name type="scientific">Desulfonema magnum</name>
    <dbReference type="NCBI Taxonomy" id="45655"/>
    <lineage>
        <taxon>Bacteria</taxon>
        <taxon>Pseudomonadati</taxon>
        <taxon>Thermodesulfobacteriota</taxon>
        <taxon>Desulfobacteria</taxon>
        <taxon>Desulfobacterales</taxon>
        <taxon>Desulfococcaceae</taxon>
        <taxon>Desulfonema</taxon>
    </lineage>
</organism>
<feature type="transmembrane region" description="Helical" evidence="1">
    <location>
        <begin position="60"/>
        <end position="85"/>
    </location>
</feature>
<dbReference type="KEGG" id="dmm:dnm_061790"/>
<evidence type="ECO:0000313" key="3">
    <source>
        <dbReference type="EMBL" id="QTA90118.1"/>
    </source>
</evidence>
<dbReference type="SUPFAM" id="SSF81324">
    <property type="entry name" value="Voltage-gated potassium channels"/>
    <property type="match status" value="1"/>
</dbReference>
<dbReference type="RefSeq" id="WP_207678462.1">
    <property type="nucleotide sequence ID" value="NZ_CP061800.1"/>
</dbReference>
<dbReference type="InterPro" id="IPR050721">
    <property type="entry name" value="Trk_Ktr_HKT_K-transport"/>
</dbReference>
<evidence type="ECO:0000256" key="1">
    <source>
        <dbReference type="SAM" id="Phobius"/>
    </source>
</evidence>
<dbReference type="InterPro" id="IPR013099">
    <property type="entry name" value="K_chnl_dom"/>
</dbReference>
<dbReference type="Proteomes" id="UP000663722">
    <property type="component" value="Chromosome"/>
</dbReference>
<keyword evidence="4" id="KW-1185">Reference proteome</keyword>
<accession>A0A975GRL3</accession>
<feature type="domain" description="Potassium channel" evidence="2">
    <location>
        <begin position="12"/>
        <end position="84"/>
    </location>
</feature>
<keyword evidence="1" id="KW-1133">Transmembrane helix</keyword>
<evidence type="ECO:0000259" key="2">
    <source>
        <dbReference type="Pfam" id="PF07885"/>
    </source>
</evidence>
<dbReference type="EMBL" id="CP061800">
    <property type="protein sequence ID" value="QTA90118.1"/>
    <property type="molecule type" value="Genomic_DNA"/>
</dbReference>
<feature type="transmembrane region" description="Helical" evidence="1">
    <location>
        <begin position="6"/>
        <end position="27"/>
    </location>
</feature>
<keyword evidence="1" id="KW-0472">Membrane</keyword>
<reference evidence="3" key="1">
    <citation type="journal article" date="2021" name="Microb. Physiol.">
        <title>Proteogenomic Insights into the Physiology of Marine, Sulfate-Reducing, Filamentous Desulfonema limicola and Desulfonema magnum.</title>
        <authorList>
            <person name="Schnaars V."/>
            <person name="Wohlbrand L."/>
            <person name="Scheve S."/>
            <person name="Hinrichs C."/>
            <person name="Reinhardt R."/>
            <person name="Rabus R."/>
        </authorList>
    </citation>
    <scope>NUCLEOTIDE SEQUENCE</scope>
    <source>
        <strain evidence="3">4be13</strain>
    </source>
</reference>
<dbReference type="PANTHER" id="PTHR43833:SF9">
    <property type="entry name" value="POTASSIUM CHANNEL PROTEIN YUGO-RELATED"/>
    <property type="match status" value="1"/>
</dbReference>
<dbReference type="Pfam" id="PF07885">
    <property type="entry name" value="Ion_trans_2"/>
    <property type="match status" value="1"/>
</dbReference>
<gene>
    <name evidence="3" type="ORF">dnm_061790</name>
</gene>
<sequence length="267" mass="30887">MERLRLIIFTLVFLIVVFFGTFGFMYVEKLSVTDAIYFSIVTISTVGYGDLHPVSQTGKFLAILLIISGGGTFFGILASATELVLNRREKRARMEKLNMIIGVFNSEVGSEMLTRFADADTDADILEKYLNIDAKWSAQHFIKAKKFLQCHNFKIDIDIADLPGLKNFLEEKSNILLRLLENPNILEHESFTQLLRAVFHVKEELAYRDDLRNLQKSDYDHLTGDIQRAYSLLVIEWLDYMRYLKNNYPYLFVFAIRLSPFASKNRI</sequence>
<proteinExistence type="predicted"/>